<name>A0ABT0SIT3_9GAMM</name>
<dbReference type="InterPro" id="IPR036390">
    <property type="entry name" value="WH_DNA-bd_sf"/>
</dbReference>
<proteinExistence type="predicted"/>
<dbReference type="InterPro" id="IPR000835">
    <property type="entry name" value="HTH_MarR-typ"/>
</dbReference>
<feature type="domain" description="HTH marR-type" evidence="2">
    <location>
        <begin position="33"/>
        <end position="89"/>
    </location>
</feature>
<evidence type="ECO:0000256" key="1">
    <source>
        <dbReference type="SAM" id="MobiDB-lite"/>
    </source>
</evidence>
<dbReference type="SUPFAM" id="SSF46785">
    <property type="entry name" value="Winged helix' DNA-binding domain"/>
    <property type="match status" value="1"/>
</dbReference>
<feature type="compositionally biased region" description="Low complexity" evidence="1">
    <location>
        <begin position="156"/>
        <end position="167"/>
    </location>
</feature>
<dbReference type="InterPro" id="IPR036388">
    <property type="entry name" value="WH-like_DNA-bd_sf"/>
</dbReference>
<dbReference type="Pfam" id="PF12802">
    <property type="entry name" value="MarR_2"/>
    <property type="match status" value="1"/>
</dbReference>
<organism evidence="3 4">
    <name type="scientific">Stenotrophomonas mori</name>
    <dbReference type="NCBI Taxonomy" id="2871096"/>
    <lineage>
        <taxon>Bacteria</taxon>
        <taxon>Pseudomonadati</taxon>
        <taxon>Pseudomonadota</taxon>
        <taxon>Gammaproteobacteria</taxon>
        <taxon>Lysobacterales</taxon>
        <taxon>Lysobacteraceae</taxon>
        <taxon>Stenotrophomonas</taxon>
    </lineage>
</organism>
<evidence type="ECO:0000313" key="3">
    <source>
        <dbReference type="EMBL" id="MCL7715247.1"/>
    </source>
</evidence>
<sequence length="173" mass="18656">MTMAHATLGTLLRALIEQLDSAVAGAYADAGLDYKPRYTPIIRALAKRGPMRMKDIAVGIGVSHSAVSQSIGALVRGQWVELRPGADSRERIVHLTATARARLPLLRRHWAATAMAAASLDDDLGLCLEEVLRNALQALQARPFEARIREARTPRKTAPARPAAARPGGRRPG</sequence>
<keyword evidence="4" id="KW-1185">Reference proteome</keyword>
<comment type="caution">
    <text evidence="3">The sequence shown here is derived from an EMBL/GenBank/DDBJ whole genome shotgun (WGS) entry which is preliminary data.</text>
</comment>
<protein>
    <submittedName>
        <fullName evidence="3">MarR family transcriptional regulator</fullName>
    </submittedName>
</protein>
<reference evidence="3 4" key="1">
    <citation type="submission" date="2021-08" db="EMBL/GenBank/DDBJ databases">
        <title>Novel members of of the genus Stenotrophomonas from differernt environment.</title>
        <authorList>
            <person name="Deng Y."/>
        </authorList>
    </citation>
    <scope>NUCLEOTIDE SEQUENCE [LARGE SCALE GENOMIC DNA]</scope>
    <source>
        <strain evidence="3 4">CPCC 101365</strain>
    </source>
</reference>
<dbReference type="RefSeq" id="WP_250064641.1">
    <property type="nucleotide sequence ID" value="NZ_JAIKTS010000004.1"/>
</dbReference>
<feature type="region of interest" description="Disordered" evidence="1">
    <location>
        <begin position="150"/>
        <end position="173"/>
    </location>
</feature>
<evidence type="ECO:0000259" key="2">
    <source>
        <dbReference type="Pfam" id="PF12802"/>
    </source>
</evidence>
<accession>A0ABT0SIT3</accession>
<dbReference type="Gene3D" id="1.10.10.10">
    <property type="entry name" value="Winged helix-like DNA-binding domain superfamily/Winged helix DNA-binding domain"/>
    <property type="match status" value="1"/>
</dbReference>
<dbReference type="EMBL" id="JAIKTS010000004">
    <property type="protein sequence ID" value="MCL7715247.1"/>
    <property type="molecule type" value="Genomic_DNA"/>
</dbReference>
<evidence type="ECO:0000313" key="4">
    <source>
        <dbReference type="Proteomes" id="UP001431235"/>
    </source>
</evidence>
<gene>
    <name evidence="3" type="ORF">K5L01_11400</name>
</gene>
<dbReference type="Proteomes" id="UP001431235">
    <property type="component" value="Unassembled WGS sequence"/>
</dbReference>